<accession>A0AAV4TXC9</accession>
<proteinExistence type="predicted"/>
<dbReference type="Proteomes" id="UP001054945">
    <property type="component" value="Unassembled WGS sequence"/>
</dbReference>
<comment type="caution">
    <text evidence="2">The sequence shown here is derived from an EMBL/GenBank/DDBJ whole genome shotgun (WGS) entry which is preliminary data.</text>
</comment>
<evidence type="ECO:0000313" key="2">
    <source>
        <dbReference type="EMBL" id="GIY49640.1"/>
    </source>
</evidence>
<sequence>MEKQVTGYFFQGGNSENGSSQSQMDCEEYPAKLKKLSVKRDTMFNALKNDIPTFDLPQHLQDIIQTCSAFTEHKICEYILGAEKNPFYSSDGW</sequence>
<gene>
    <name evidence="2" type="ORF">CEXT_42761</name>
</gene>
<protein>
    <submittedName>
        <fullName evidence="2">Uncharacterized protein</fullName>
    </submittedName>
</protein>
<evidence type="ECO:0000256" key="1">
    <source>
        <dbReference type="SAM" id="MobiDB-lite"/>
    </source>
</evidence>
<evidence type="ECO:0000313" key="3">
    <source>
        <dbReference type="Proteomes" id="UP001054945"/>
    </source>
</evidence>
<dbReference type="AlphaFoldDB" id="A0AAV4TXC9"/>
<dbReference type="EMBL" id="BPLR01011862">
    <property type="protein sequence ID" value="GIY49640.1"/>
    <property type="molecule type" value="Genomic_DNA"/>
</dbReference>
<organism evidence="2 3">
    <name type="scientific">Caerostris extrusa</name>
    <name type="common">Bark spider</name>
    <name type="synonym">Caerostris bankana</name>
    <dbReference type="NCBI Taxonomy" id="172846"/>
    <lineage>
        <taxon>Eukaryota</taxon>
        <taxon>Metazoa</taxon>
        <taxon>Ecdysozoa</taxon>
        <taxon>Arthropoda</taxon>
        <taxon>Chelicerata</taxon>
        <taxon>Arachnida</taxon>
        <taxon>Araneae</taxon>
        <taxon>Araneomorphae</taxon>
        <taxon>Entelegynae</taxon>
        <taxon>Araneoidea</taxon>
        <taxon>Araneidae</taxon>
        <taxon>Caerostris</taxon>
    </lineage>
</organism>
<feature type="region of interest" description="Disordered" evidence="1">
    <location>
        <begin position="1"/>
        <end position="24"/>
    </location>
</feature>
<name>A0AAV4TXC9_CAEEX</name>
<reference evidence="2 3" key="1">
    <citation type="submission" date="2021-06" db="EMBL/GenBank/DDBJ databases">
        <title>Caerostris extrusa draft genome.</title>
        <authorList>
            <person name="Kono N."/>
            <person name="Arakawa K."/>
        </authorList>
    </citation>
    <scope>NUCLEOTIDE SEQUENCE [LARGE SCALE GENOMIC DNA]</scope>
</reference>
<feature type="compositionally biased region" description="Low complexity" evidence="1">
    <location>
        <begin position="11"/>
        <end position="23"/>
    </location>
</feature>
<keyword evidence="3" id="KW-1185">Reference proteome</keyword>